<dbReference type="Proteomes" id="UP000293874">
    <property type="component" value="Unassembled WGS sequence"/>
</dbReference>
<comment type="similarity">
    <text evidence="1">Belongs to the glycosyl hydrolase 2 family.</text>
</comment>
<dbReference type="SUPFAM" id="SSF49785">
    <property type="entry name" value="Galactose-binding domain-like"/>
    <property type="match status" value="1"/>
</dbReference>
<keyword evidence="2" id="KW-0378">Hydrolase</keyword>
<dbReference type="RefSeq" id="WP_130539829.1">
    <property type="nucleotide sequence ID" value="NZ_SGXA01000001.1"/>
</dbReference>
<evidence type="ECO:0000259" key="6">
    <source>
        <dbReference type="Pfam" id="PF02836"/>
    </source>
</evidence>
<dbReference type="InterPro" id="IPR006104">
    <property type="entry name" value="Glyco_hydro_2_N"/>
</dbReference>
<protein>
    <submittedName>
        <fullName evidence="10">Beta-galactosidase</fullName>
    </submittedName>
</protein>
<feature type="signal peptide" evidence="4">
    <location>
        <begin position="1"/>
        <end position="20"/>
    </location>
</feature>
<dbReference type="Pfam" id="PF02837">
    <property type="entry name" value="Glyco_hydro_2_N"/>
    <property type="match status" value="1"/>
</dbReference>
<comment type="caution">
    <text evidence="10">The sequence shown here is derived from an EMBL/GenBank/DDBJ whole genome shotgun (WGS) entry which is preliminary data.</text>
</comment>
<dbReference type="Gene3D" id="3.20.20.80">
    <property type="entry name" value="Glycosidases"/>
    <property type="match status" value="1"/>
</dbReference>
<feature type="domain" description="Glycoside hydrolase family 2 catalytic" evidence="6">
    <location>
        <begin position="308"/>
        <end position="447"/>
    </location>
</feature>
<dbReference type="SUPFAM" id="SSF49303">
    <property type="entry name" value="beta-Galactosidase/glucuronidase domain"/>
    <property type="match status" value="1"/>
</dbReference>
<evidence type="ECO:0000259" key="9">
    <source>
        <dbReference type="Pfam" id="PF18565"/>
    </source>
</evidence>
<dbReference type="Gene3D" id="2.60.120.260">
    <property type="entry name" value="Galactose-binding domain-like"/>
    <property type="match status" value="1"/>
</dbReference>
<evidence type="ECO:0000256" key="2">
    <source>
        <dbReference type="ARBA" id="ARBA00022801"/>
    </source>
</evidence>
<dbReference type="PANTHER" id="PTHR42732">
    <property type="entry name" value="BETA-GALACTOSIDASE"/>
    <property type="match status" value="1"/>
</dbReference>
<reference evidence="10 11" key="1">
    <citation type="submission" date="2019-02" db="EMBL/GenBank/DDBJ databases">
        <title>Genomic Encyclopedia of Type Strains, Phase IV (KMG-IV): sequencing the most valuable type-strain genomes for metagenomic binning, comparative biology and taxonomic classification.</title>
        <authorList>
            <person name="Goeker M."/>
        </authorList>
    </citation>
    <scope>NUCLEOTIDE SEQUENCE [LARGE SCALE GENOMIC DNA]</scope>
    <source>
        <strain evidence="10 11">DSM 18116</strain>
    </source>
</reference>
<dbReference type="InterPro" id="IPR006102">
    <property type="entry name" value="Ig-like_GH2"/>
</dbReference>
<keyword evidence="4" id="KW-0732">Signal</keyword>
<dbReference type="InterPro" id="IPR013783">
    <property type="entry name" value="Ig-like_fold"/>
</dbReference>
<gene>
    <name evidence="10" type="ORF">EV199_1328</name>
</gene>
<proteinExistence type="inferred from homology"/>
<dbReference type="AlphaFoldDB" id="A0A4Q7N2B1"/>
<dbReference type="InterPro" id="IPR008979">
    <property type="entry name" value="Galactose-bd-like_sf"/>
</dbReference>
<dbReference type="InterPro" id="IPR051913">
    <property type="entry name" value="GH2_Domain-Containing"/>
</dbReference>
<dbReference type="InterPro" id="IPR017853">
    <property type="entry name" value="GH"/>
</dbReference>
<evidence type="ECO:0000259" key="5">
    <source>
        <dbReference type="Pfam" id="PF00703"/>
    </source>
</evidence>
<evidence type="ECO:0000313" key="11">
    <source>
        <dbReference type="Proteomes" id="UP000293874"/>
    </source>
</evidence>
<dbReference type="InterPro" id="IPR032311">
    <property type="entry name" value="DUF4982"/>
</dbReference>
<evidence type="ECO:0000256" key="4">
    <source>
        <dbReference type="SAM" id="SignalP"/>
    </source>
</evidence>
<dbReference type="Gene3D" id="2.60.40.10">
    <property type="entry name" value="Immunoglobulins"/>
    <property type="match status" value="3"/>
</dbReference>
<dbReference type="InterPro" id="IPR040605">
    <property type="entry name" value="Glyco_hydro2_dom5"/>
</dbReference>
<dbReference type="InterPro" id="IPR036156">
    <property type="entry name" value="Beta-gal/glucu_dom_sf"/>
</dbReference>
<name>A0A4Q7N2B1_9BACT</name>
<feature type="domain" description="Glycoside hydrolase family 2 immunoglobulin-like beta-sandwich" evidence="5">
    <location>
        <begin position="207"/>
        <end position="305"/>
    </location>
</feature>
<feature type="domain" description="DUF4982" evidence="8">
    <location>
        <begin position="612"/>
        <end position="673"/>
    </location>
</feature>
<dbReference type="InterPro" id="IPR006101">
    <property type="entry name" value="Glyco_hydro_2"/>
</dbReference>
<feature type="domain" description="Glycoside hydrolase family 2" evidence="9">
    <location>
        <begin position="688"/>
        <end position="777"/>
    </location>
</feature>
<dbReference type="InterPro" id="IPR006103">
    <property type="entry name" value="Glyco_hydro_2_cat"/>
</dbReference>
<feature type="domain" description="Glycosyl hydrolases family 2 sugar binding" evidence="7">
    <location>
        <begin position="78"/>
        <end position="178"/>
    </location>
</feature>
<dbReference type="Pfam" id="PF00703">
    <property type="entry name" value="Glyco_hydro_2"/>
    <property type="match status" value="1"/>
</dbReference>
<evidence type="ECO:0000256" key="1">
    <source>
        <dbReference type="ARBA" id="ARBA00007401"/>
    </source>
</evidence>
<evidence type="ECO:0000259" key="7">
    <source>
        <dbReference type="Pfam" id="PF02837"/>
    </source>
</evidence>
<sequence>MKYFCWIIVLCCLAAPEGHAQKIPFSDQWQFSKEEKLAGNPLLMALGNAVTPDAGWQHVNLPHTANLEPLVIQSQWVGLSWYRKDFTAKKEWKSKQVFLHFEGAMQTATVYLNGKELLTHTGGYLPFSINISSALSFDNNNVLLVRLNNQDSPLVPPGKPLKDLDFCYYSGIYRNVWLEIKNDLHITDPVMEAIPAGGGLHVWYSGVSDKQANVHVATHIRNAGGQSADYSLQWQLLDKKGKMVVKETTAGLKLAPGEALQTTGLLKVLTPQLWHPDNPYLYTLKVQIRKEGILQDEQNIRIGIREFALRDGRFYVNGKPLLFRGTNRHQEYPYIGNALSDNAQYRDAVKIKDAGFNIVRLSHYPQANAFMDACDELGLLTIAAIPGWQFIGNDSFMTHAYRDAQELMRRDRNHASVAIWELSLNETAMPDHFMERMVAIAKEESPASPALTAGWIDKYYDVFFPARQHGKFPDYWKKYTGKIPLFTAEYGDWEYFAQDAGLNQAGYAGLKGSERSSRQLRGDGEKRLLQQALNFQEAHNDNLHNPHLGDANWLMFDYNRGYSPDIEASGIMDLFRLPKFSYYFYKSQAPPGKEPLVNIATWWNERSDPSAIKVYSNCEEVALYLNGKLIEKKKAGRDRISDKLRYPPFVFDLQQFSPGELKAIGYIGNKVVAEDKVITAGEPTAIRLHWDRSGRDLKADGADKVFLYASITDSRGNTCYLSNARLNFSVSGNGQLVGGAAVQAESGIATVLLQSTSQAGPVTITVSGEGLKPQSITIRSQP</sequence>
<dbReference type="EMBL" id="SGXA01000001">
    <property type="protein sequence ID" value="RZS75462.1"/>
    <property type="molecule type" value="Genomic_DNA"/>
</dbReference>
<dbReference type="InterPro" id="IPR008964">
    <property type="entry name" value="Invasin/intimin_cell_adhesion"/>
</dbReference>
<dbReference type="SUPFAM" id="SSF49373">
    <property type="entry name" value="Invasin/intimin cell-adhesion fragments"/>
    <property type="match status" value="1"/>
</dbReference>
<dbReference type="SUPFAM" id="SSF51445">
    <property type="entry name" value="(Trans)glycosidases"/>
    <property type="match status" value="1"/>
</dbReference>
<dbReference type="PANTHER" id="PTHR42732:SF1">
    <property type="entry name" value="BETA-MANNOSIDASE"/>
    <property type="match status" value="1"/>
</dbReference>
<organism evidence="10 11">
    <name type="scientific">Pseudobacter ginsenosidimutans</name>
    <dbReference type="NCBI Taxonomy" id="661488"/>
    <lineage>
        <taxon>Bacteria</taxon>
        <taxon>Pseudomonadati</taxon>
        <taxon>Bacteroidota</taxon>
        <taxon>Chitinophagia</taxon>
        <taxon>Chitinophagales</taxon>
        <taxon>Chitinophagaceae</taxon>
        <taxon>Pseudobacter</taxon>
    </lineage>
</organism>
<evidence type="ECO:0000256" key="3">
    <source>
        <dbReference type="ARBA" id="ARBA00023295"/>
    </source>
</evidence>
<accession>A0A4Q7N2B1</accession>
<keyword evidence="3" id="KW-0326">Glycosidase</keyword>
<dbReference type="GO" id="GO:0005975">
    <property type="term" value="P:carbohydrate metabolic process"/>
    <property type="evidence" value="ECO:0007669"/>
    <property type="project" value="InterPro"/>
</dbReference>
<feature type="chain" id="PRO_5020878873" evidence="4">
    <location>
        <begin position="21"/>
        <end position="782"/>
    </location>
</feature>
<dbReference type="Pfam" id="PF02836">
    <property type="entry name" value="Glyco_hydro_2_C"/>
    <property type="match status" value="1"/>
</dbReference>
<dbReference type="PRINTS" id="PR00132">
    <property type="entry name" value="GLHYDRLASE2"/>
</dbReference>
<dbReference type="GO" id="GO:0004553">
    <property type="term" value="F:hydrolase activity, hydrolyzing O-glycosyl compounds"/>
    <property type="evidence" value="ECO:0007669"/>
    <property type="project" value="InterPro"/>
</dbReference>
<evidence type="ECO:0000313" key="10">
    <source>
        <dbReference type="EMBL" id="RZS75462.1"/>
    </source>
</evidence>
<evidence type="ECO:0000259" key="8">
    <source>
        <dbReference type="Pfam" id="PF16355"/>
    </source>
</evidence>
<dbReference type="Pfam" id="PF16355">
    <property type="entry name" value="DUF4982"/>
    <property type="match status" value="1"/>
</dbReference>
<dbReference type="Pfam" id="PF18565">
    <property type="entry name" value="Glyco_hydro2_C5"/>
    <property type="match status" value="1"/>
</dbReference>
<keyword evidence="11" id="KW-1185">Reference proteome</keyword>